<accession>A0AAQ3Q6Z3</accession>
<keyword evidence="2" id="KW-1185">Reference proteome</keyword>
<sequence length="110" mass="12494">MEATPPLPINSRPFAERIIAVCLPPKFKLLATLKAYDGMGDLMMHLEMFRSMMLLNGATDLIFYRTFPTFFGEGRATLVFFPSARVYTYIRGTLPHLHQSVLLIADLLQN</sequence>
<dbReference type="Proteomes" id="UP001327560">
    <property type="component" value="Chromosome 3"/>
</dbReference>
<proteinExistence type="predicted"/>
<protein>
    <submittedName>
        <fullName evidence="1">Uncharacterized protein</fullName>
    </submittedName>
</protein>
<organism evidence="1 2">
    <name type="scientific">Canna indica</name>
    <name type="common">Indian-shot</name>
    <dbReference type="NCBI Taxonomy" id="4628"/>
    <lineage>
        <taxon>Eukaryota</taxon>
        <taxon>Viridiplantae</taxon>
        <taxon>Streptophyta</taxon>
        <taxon>Embryophyta</taxon>
        <taxon>Tracheophyta</taxon>
        <taxon>Spermatophyta</taxon>
        <taxon>Magnoliopsida</taxon>
        <taxon>Liliopsida</taxon>
        <taxon>Zingiberales</taxon>
        <taxon>Cannaceae</taxon>
        <taxon>Canna</taxon>
    </lineage>
</organism>
<evidence type="ECO:0000313" key="2">
    <source>
        <dbReference type="Proteomes" id="UP001327560"/>
    </source>
</evidence>
<gene>
    <name evidence="1" type="ORF">Cni_G10027</name>
</gene>
<name>A0AAQ3Q6Z3_9LILI</name>
<evidence type="ECO:0000313" key="1">
    <source>
        <dbReference type="EMBL" id="WOL01311.1"/>
    </source>
</evidence>
<dbReference type="EMBL" id="CP136892">
    <property type="protein sequence ID" value="WOL01311.1"/>
    <property type="molecule type" value="Genomic_DNA"/>
</dbReference>
<reference evidence="1 2" key="1">
    <citation type="submission" date="2023-10" db="EMBL/GenBank/DDBJ databases">
        <title>Chromosome-scale genome assembly provides insights into flower coloration mechanisms of Canna indica.</title>
        <authorList>
            <person name="Li C."/>
        </authorList>
    </citation>
    <scope>NUCLEOTIDE SEQUENCE [LARGE SCALE GENOMIC DNA]</scope>
    <source>
        <tissue evidence="1">Flower</tissue>
    </source>
</reference>
<dbReference type="AlphaFoldDB" id="A0AAQ3Q6Z3"/>